<protein>
    <submittedName>
        <fullName evidence="1">Uncharacterized protein</fullName>
    </submittedName>
</protein>
<reference evidence="1" key="1">
    <citation type="submission" date="2019-08" db="EMBL/GenBank/DDBJ databases">
        <authorList>
            <person name="Kucharzyk K."/>
            <person name="Murdoch R.W."/>
            <person name="Higgins S."/>
            <person name="Loffler F."/>
        </authorList>
    </citation>
    <scope>NUCLEOTIDE SEQUENCE</scope>
</reference>
<dbReference type="AlphaFoldDB" id="A0A645A933"/>
<name>A0A645A933_9ZZZZ</name>
<organism evidence="1">
    <name type="scientific">bioreactor metagenome</name>
    <dbReference type="NCBI Taxonomy" id="1076179"/>
    <lineage>
        <taxon>unclassified sequences</taxon>
        <taxon>metagenomes</taxon>
        <taxon>ecological metagenomes</taxon>
    </lineage>
</organism>
<comment type="caution">
    <text evidence="1">The sequence shown here is derived from an EMBL/GenBank/DDBJ whole genome shotgun (WGS) entry which is preliminary data.</text>
</comment>
<accession>A0A645A933</accession>
<proteinExistence type="predicted"/>
<evidence type="ECO:0000313" key="1">
    <source>
        <dbReference type="EMBL" id="MPM49426.1"/>
    </source>
</evidence>
<sequence>MIVLFQVSDGIADFNIPHMNTVCVEAQTDKVIHITVYSLFMIYSQIIHSPVGVRKRQRVIDSVENGFLTTVTPPHGSFGINENGRCFLCKALSGE</sequence>
<gene>
    <name evidence="1" type="ORF">SDC9_96156</name>
</gene>
<dbReference type="EMBL" id="VSSQ01012519">
    <property type="protein sequence ID" value="MPM49426.1"/>
    <property type="molecule type" value="Genomic_DNA"/>
</dbReference>